<keyword evidence="4" id="KW-0813">Transport</keyword>
<keyword evidence="17 20" id="KW-0472">Membrane</keyword>
<dbReference type="Proteomes" id="UP000503297">
    <property type="component" value="Chromosome"/>
</dbReference>
<evidence type="ECO:0000313" key="22">
    <source>
        <dbReference type="EMBL" id="QKF06944.1"/>
    </source>
</evidence>
<evidence type="ECO:0000256" key="17">
    <source>
        <dbReference type="ARBA" id="ARBA00023136"/>
    </source>
</evidence>
<evidence type="ECO:0000256" key="15">
    <source>
        <dbReference type="ARBA" id="ARBA00023008"/>
    </source>
</evidence>
<protein>
    <recommendedName>
        <fullName evidence="3">Copper-exporting P-type ATPase</fullName>
    </recommendedName>
    <alternativeName>
        <fullName evidence="18">Copper-exporting P-type ATPase A</fullName>
    </alternativeName>
    <alternativeName>
        <fullName evidence="19">Cu(+)-exporting ATPase</fullName>
    </alternativeName>
</protein>
<dbReference type="NCBIfam" id="TIGR00003">
    <property type="entry name" value="copper ion binding protein"/>
    <property type="match status" value="2"/>
</dbReference>
<dbReference type="Pfam" id="PF00702">
    <property type="entry name" value="Hydrolase"/>
    <property type="match status" value="1"/>
</dbReference>
<feature type="transmembrane region" description="Helical" evidence="20">
    <location>
        <begin position="716"/>
        <end position="738"/>
    </location>
</feature>
<dbReference type="InterPro" id="IPR036163">
    <property type="entry name" value="HMA_dom_sf"/>
</dbReference>
<comment type="subcellular location">
    <subcellularLocation>
        <location evidence="1">Cell membrane</location>
        <topology evidence="1">Multi-pass membrane protein</topology>
    </subcellularLocation>
</comment>
<evidence type="ECO:0000256" key="12">
    <source>
        <dbReference type="ARBA" id="ARBA00022842"/>
    </source>
</evidence>
<dbReference type="SFLD" id="SFLDF00027">
    <property type="entry name" value="p-type_atpase"/>
    <property type="match status" value="1"/>
</dbReference>
<dbReference type="GO" id="GO:0016887">
    <property type="term" value="F:ATP hydrolysis activity"/>
    <property type="evidence" value="ECO:0007669"/>
    <property type="project" value="InterPro"/>
</dbReference>
<keyword evidence="8" id="KW-0677">Repeat</keyword>
<feature type="transmembrane region" description="Helical" evidence="20">
    <location>
        <begin position="144"/>
        <end position="163"/>
    </location>
</feature>
<dbReference type="InterPro" id="IPR023298">
    <property type="entry name" value="ATPase_P-typ_TM_dom_sf"/>
</dbReference>
<evidence type="ECO:0000256" key="18">
    <source>
        <dbReference type="ARBA" id="ARBA00029719"/>
    </source>
</evidence>
<evidence type="ECO:0000256" key="13">
    <source>
        <dbReference type="ARBA" id="ARBA00022967"/>
    </source>
</evidence>
<feature type="transmembrane region" description="Helical" evidence="20">
    <location>
        <begin position="183"/>
        <end position="202"/>
    </location>
</feature>
<dbReference type="Pfam" id="PF00403">
    <property type="entry name" value="HMA"/>
    <property type="match status" value="2"/>
</dbReference>
<dbReference type="InterPro" id="IPR017969">
    <property type="entry name" value="Heavy-metal-associated_CS"/>
</dbReference>
<feature type="transmembrane region" description="Helical" evidence="20">
    <location>
        <begin position="374"/>
        <end position="396"/>
    </location>
</feature>
<evidence type="ECO:0000256" key="8">
    <source>
        <dbReference type="ARBA" id="ARBA00022737"/>
    </source>
</evidence>
<evidence type="ECO:0000256" key="19">
    <source>
        <dbReference type="ARBA" id="ARBA00033239"/>
    </source>
</evidence>
<keyword evidence="6 20" id="KW-0812">Transmembrane</keyword>
<feature type="domain" description="HMA" evidence="21">
    <location>
        <begin position="831"/>
        <end position="896"/>
    </location>
</feature>
<name>A0A6M8J045_9ACTN</name>
<proteinExistence type="inferred from homology"/>
<evidence type="ECO:0000256" key="10">
    <source>
        <dbReference type="ARBA" id="ARBA00022796"/>
    </source>
</evidence>
<dbReference type="InterPro" id="IPR001757">
    <property type="entry name" value="P_typ_ATPase"/>
</dbReference>
<dbReference type="NCBIfam" id="TIGR01525">
    <property type="entry name" value="ATPase-IB_hvy"/>
    <property type="match status" value="1"/>
</dbReference>
<keyword evidence="14 20" id="KW-1133">Transmembrane helix</keyword>
<comment type="similarity">
    <text evidence="2 20">Belongs to the cation transport ATPase (P-type) (TC 3.A.3) family. Type IB subfamily.</text>
</comment>
<evidence type="ECO:0000256" key="14">
    <source>
        <dbReference type="ARBA" id="ARBA00022989"/>
    </source>
</evidence>
<dbReference type="CDD" id="cd00371">
    <property type="entry name" value="HMA"/>
    <property type="match status" value="2"/>
</dbReference>
<dbReference type="GO" id="GO:0005507">
    <property type="term" value="F:copper ion binding"/>
    <property type="evidence" value="ECO:0007669"/>
    <property type="project" value="InterPro"/>
</dbReference>
<evidence type="ECO:0000256" key="16">
    <source>
        <dbReference type="ARBA" id="ARBA00023065"/>
    </source>
</evidence>
<dbReference type="Pfam" id="PF00122">
    <property type="entry name" value="E1-E2_ATPase"/>
    <property type="match status" value="1"/>
</dbReference>
<dbReference type="EMBL" id="CP053716">
    <property type="protein sequence ID" value="QKF06944.1"/>
    <property type="molecule type" value="Genomic_DNA"/>
</dbReference>
<dbReference type="RefSeq" id="WP_173163667.1">
    <property type="nucleotide sequence ID" value="NZ_CP053716.1"/>
</dbReference>
<dbReference type="InterPro" id="IPR008250">
    <property type="entry name" value="ATPase_P-typ_transduc_dom_A_sf"/>
</dbReference>
<dbReference type="Gene3D" id="3.40.50.1000">
    <property type="entry name" value="HAD superfamily/HAD-like"/>
    <property type="match status" value="1"/>
</dbReference>
<evidence type="ECO:0000256" key="7">
    <source>
        <dbReference type="ARBA" id="ARBA00022723"/>
    </source>
</evidence>
<dbReference type="SUPFAM" id="SSF81665">
    <property type="entry name" value="Calcium ATPase, transmembrane domain M"/>
    <property type="match status" value="1"/>
</dbReference>
<dbReference type="PROSITE" id="PS01047">
    <property type="entry name" value="HMA_1"/>
    <property type="match status" value="1"/>
</dbReference>
<keyword evidence="11 20" id="KW-0067">ATP-binding</keyword>
<evidence type="ECO:0000256" key="2">
    <source>
        <dbReference type="ARBA" id="ARBA00006024"/>
    </source>
</evidence>
<dbReference type="PRINTS" id="PR00119">
    <property type="entry name" value="CATATPASE"/>
</dbReference>
<dbReference type="InterPro" id="IPR059000">
    <property type="entry name" value="ATPase_P-type_domA"/>
</dbReference>
<accession>A0A6M8J045</accession>
<dbReference type="FunFam" id="2.70.150.10:FF:000020">
    <property type="entry name" value="Copper-exporting P-type ATPase A"/>
    <property type="match status" value="1"/>
</dbReference>
<dbReference type="InterPro" id="IPR006122">
    <property type="entry name" value="HMA_Cu_ion-bd"/>
</dbReference>
<keyword evidence="5 20" id="KW-1003">Cell membrane</keyword>
<keyword evidence="13" id="KW-1278">Translocase</keyword>
<dbReference type="PROSITE" id="PS00154">
    <property type="entry name" value="ATPASE_E1_E2"/>
    <property type="match status" value="1"/>
</dbReference>
<evidence type="ECO:0000256" key="20">
    <source>
        <dbReference type="RuleBase" id="RU362081"/>
    </source>
</evidence>
<dbReference type="Gene3D" id="2.70.150.10">
    <property type="entry name" value="Calcium-transporting ATPase, cytoplasmic transduction domain A"/>
    <property type="match status" value="1"/>
</dbReference>
<keyword evidence="15" id="KW-0186">Copper</keyword>
<dbReference type="NCBIfam" id="TIGR01511">
    <property type="entry name" value="ATPase-IB1_Cu"/>
    <property type="match status" value="1"/>
</dbReference>
<dbReference type="SUPFAM" id="SSF81653">
    <property type="entry name" value="Calcium ATPase, transduction domain A"/>
    <property type="match status" value="1"/>
</dbReference>
<dbReference type="GO" id="GO:0043682">
    <property type="term" value="F:P-type divalent copper transporter activity"/>
    <property type="evidence" value="ECO:0007669"/>
    <property type="project" value="TreeGrafter"/>
</dbReference>
<gene>
    <name evidence="22" type="ORF">HLV38_01490</name>
</gene>
<dbReference type="SFLD" id="SFLDG00002">
    <property type="entry name" value="C1.7:_P-type_atpase_like"/>
    <property type="match status" value="1"/>
</dbReference>
<evidence type="ECO:0000256" key="1">
    <source>
        <dbReference type="ARBA" id="ARBA00004651"/>
    </source>
</evidence>
<dbReference type="Gene3D" id="3.30.70.100">
    <property type="match status" value="2"/>
</dbReference>
<dbReference type="InterPro" id="IPR023299">
    <property type="entry name" value="ATPase_P-typ_cyto_dom_N"/>
</dbReference>
<feature type="transmembrane region" description="Helical" evidence="20">
    <location>
        <begin position="222"/>
        <end position="239"/>
    </location>
</feature>
<keyword evidence="7 20" id="KW-0479">Metal-binding</keyword>
<dbReference type="SUPFAM" id="SSF56784">
    <property type="entry name" value="HAD-like"/>
    <property type="match status" value="1"/>
</dbReference>
<keyword evidence="12" id="KW-0460">Magnesium</keyword>
<evidence type="ECO:0000256" key="4">
    <source>
        <dbReference type="ARBA" id="ARBA00022448"/>
    </source>
</evidence>
<dbReference type="Gene3D" id="3.40.1110.10">
    <property type="entry name" value="Calcium-transporting ATPase, cytoplasmic domain N"/>
    <property type="match status" value="1"/>
</dbReference>
<evidence type="ECO:0000256" key="11">
    <source>
        <dbReference type="ARBA" id="ARBA00022840"/>
    </source>
</evidence>
<evidence type="ECO:0000256" key="5">
    <source>
        <dbReference type="ARBA" id="ARBA00022475"/>
    </source>
</evidence>
<dbReference type="InterPro" id="IPR044492">
    <property type="entry name" value="P_typ_ATPase_HD_dom"/>
</dbReference>
<feature type="transmembrane region" description="Helical" evidence="20">
    <location>
        <begin position="744"/>
        <end position="762"/>
    </location>
</feature>
<reference evidence="23" key="1">
    <citation type="submission" date="2020-05" db="EMBL/GenBank/DDBJ databases">
        <title>Novel species in genus Nocardioides.</title>
        <authorList>
            <person name="Zhang G."/>
        </authorList>
    </citation>
    <scope>NUCLEOTIDE SEQUENCE [LARGE SCALE GENOMIC DNA]</scope>
    <source>
        <strain evidence="23">zg-1050</strain>
    </source>
</reference>
<keyword evidence="9 20" id="KW-0547">Nucleotide-binding</keyword>
<feature type="domain" description="HMA" evidence="21">
    <location>
        <begin position="2"/>
        <end position="71"/>
    </location>
</feature>
<dbReference type="NCBIfam" id="TIGR01494">
    <property type="entry name" value="ATPase_P-type"/>
    <property type="match status" value="1"/>
</dbReference>
<dbReference type="PANTHER" id="PTHR43520:SF8">
    <property type="entry name" value="P-TYPE CU(+) TRANSPORTER"/>
    <property type="match status" value="1"/>
</dbReference>
<feature type="transmembrane region" description="Helical" evidence="20">
    <location>
        <begin position="111"/>
        <end position="132"/>
    </location>
</feature>
<dbReference type="PROSITE" id="PS50846">
    <property type="entry name" value="HMA_2"/>
    <property type="match status" value="2"/>
</dbReference>
<evidence type="ECO:0000313" key="23">
    <source>
        <dbReference type="Proteomes" id="UP000503297"/>
    </source>
</evidence>
<dbReference type="PRINTS" id="PR00943">
    <property type="entry name" value="CUATPASE"/>
</dbReference>
<dbReference type="GO" id="GO:0005886">
    <property type="term" value="C:plasma membrane"/>
    <property type="evidence" value="ECO:0007669"/>
    <property type="project" value="UniProtKB-SubCell"/>
</dbReference>
<dbReference type="InterPro" id="IPR006121">
    <property type="entry name" value="HMA_dom"/>
</dbReference>
<dbReference type="AlphaFoldDB" id="A0A6M8J045"/>
<dbReference type="KEGG" id="bwa:HLV38_01490"/>
<dbReference type="SFLD" id="SFLDS00003">
    <property type="entry name" value="Haloacid_Dehalogenase"/>
    <property type="match status" value="1"/>
</dbReference>
<dbReference type="GO" id="GO:0005524">
    <property type="term" value="F:ATP binding"/>
    <property type="evidence" value="ECO:0007669"/>
    <property type="project" value="UniProtKB-UniRule"/>
</dbReference>
<dbReference type="InterPro" id="IPR027256">
    <property type="entry name" value="P-typ_ATPase_IB"/>
</dbReference>
<dbReference type="InterPro" id="IPR018303">
    <property type="entry name" value="ATPase_P-typ_P_site"/>
</dbReference>
<dbReference type="InterPro" id="IPR023214">
    <property type="entry name" value="HAD_sf"/>
</dbReference>
<dbReference type="GO" id="GO:0055070">
    <property type="term" value="P:copper ion homeostasis"/>
    <property type="evidence" value="ECO:0007669"/>
    <property type="project" value="TreeGrafter"/>
</dbReference>
<keyword evidence="16" id="KW-0406">Ion transport</keyword>
<dbReference type="PANTHER" id="PTHR43520">
    <property type="entry name" value="ATP7, ISOFORM B"/>
    <property type="match status" value="1"/>
</dbReference>
<keyword evidence="23" id="KW-1185">Reference proteome</keyword>
<evidence type="ECO:0000256" key="3">
    <source>
        <dbReference type="ARBA" id="ARBA00015102"/>
    </source>
</evidence>
<evidence type="ECO:0000256" key="9">
    <source>
        <dbReference type="ARBA" id="ARBA00022741"/>
    </source>
</evidence>
<sequence>MSSLTFDVTGMTCAACSARVTKASAAVEGVEAVAVNLLKNRMEVTFAEGADRAETAGRVIAAVEKVGYGAQVQGGVTSGDAGAGMGAAPAKSAGAAAATAEAEERAVRTRLAVSFLFTIPLFYVAMGHMLGWPLPGALTAPTSVGVLALLQFVLTIPVVFVNFKFFRLGFRAIAHRAPTMDSLVALGVTSSMAYGLYCLAKMQLALGAGDLHGAQMAGMDLYFESAAMILTLVTLGKYFEARAKLRTTDALEALIDLAPDTAERLLSDGASEEVPTDQVRVGDLLVVRTGAAVPVDGVVREGHCAVDEAAITGEAVPQDRFPGDAVTGATLCVSGYAVIEATRVGADTTLSGIVRLVDEATSTKAPIERFADRVSGVFVPVVIAIAALAFAVWLLVLRSTLETALVHAITILVISCPCALGLATPTAVMVGTGRGARNGILVKSAEALQNAHDIAVVALDKTGTITAGAPSVVSVTTAPGVAEDELLSIAHAVEQRSEHPLAQAVCAFAVERGMAAPAVEGFEQVPARGVVGTTDGGRVVAGNEALLSDEGVDASALTAPARQAAEQGATPLFFACAGRALGMIAVADTVKPTSAAAIADLRALGVRTVMLTGDNERTAHAIQAAVGVDEVIAGVSPLDKERHVRRLAEGGTVAMVGDGINDAPALARADVGIAIGAGTDIAIDSADIVLMRSDLMDVASAIRLSRATMRNVRQNLFWALIYNAVCIPVAAGALAWAGVELNPMIAAAAMSLSSVSVVSNALRLRRWRPVHSPGALALLPAERFEGAASRQEAAHASAAVSTEEGAAAAAADTSDGQTARIGQETERSIAMNRELKVEGMMCQHCVRHVTKALEGVEGVSAVEVSLEAGTARVAAEAPATDEALVAAVVDAGYEVPSISACA</sequence>
<dbReference type="InterPro" id="IPR036412">
    <property type="entry name" value="HAD-like_sf"/>
</dbReference>
<organism evidence="22 23">
    <name type="scientific">Berryella wangjianweii</name>
    <dbReference type="NCBI Taxonomy" id="2734634"/>
    <lineage>
        <taxon>Bacteria</taxon>
        <taxon>Bacillati</taxon>
        <taxon>Actinomycetota</taxon>
        <taxon>Coriobacteriia</taxon>
        <taxon>Eggerthellales</taxon>
        <taxon>Eggerthellaceae</taxon>
        <taxon>Berryella</taxon>
    </lineage>
</organism>
<dbReference type="SUPFAM" id="SSF55008">
    <property type="entry name" value="HMA, heavy metal-associated domain"/>
    <property type="match status" value="2"/>
</dbReference>
<feature type="transmembrane region" description="Helical" evidence="20">
    <location>
        <begin position="408"/>
        <end position="430"/>
    </location>
</feature>
<evidence type="ECO:0000259" key="21">
    <source>
        <dbReference type="PROSITE" id="PS50846"/>
    </source>
</evidence>
<dbReference type="CDD" id="cd02094">
    <property type="entry name" value="P-type_ATPase_Cu-like"/>
    <property type="match status" value="1"/>
</dbReference>
<keyword evidence="10" id="KW-0187">Copper transport</keyword>
<evidence type="ECO:0000256" key="6">
    <source>
        <dbReference type="ARBA" id="ARBA00022692"/>
    </source>
</evidence>